<proteinExistence type="predicted"/>
<reference evidence="1" key="1">
    <citation type="submission" date="2021-01" db="EMBL/GenBank/DDBJ databases">
        <title>Chromosome-level genome assembly of a human fungal pathogen reveals clustering of transcriptionally co-regulated genes.</title>
        <authorList>
            <person name="Voorhies M."/>
            <person name="Cohen S."/>
            <person name="Shea T.P."/>
            <person name="Petrus S."/>
            <person name="Munoz J.F."/>
            <person name="Poplawski S."/>
            <person name="Goldman W.E."/>
            <person name="Michael T."/>
            <person name="Cuomo C.A."/>
            <person name="Sil A."/>
            <person name="Beyhan S."/>
        </authorList>
    </citation>
    <scope>NUCLEOTIDE SEQUENCE</scope>
    <source>
        <strain evidence="1">H88</strain>
    </source>
</reference>
<dbReference type="Proteomes" id="UP000663419">
    <property type="component" value="Chromosome 5"/>
</dbReference>
<evidence type="ECO:0000313" key="1">
    <source>
        <dbReference type="EMBL" id="QSS57091.1"/>
    </source>
</evidence>
<sequence>MRAFRLITSVSCRRLRLQDTKNPLEVIDEGSKYYLRRKRYPPLYAYKAWRIVPKRSHKMGRHVNTNIPKEAPIE</sequence>
<dbReference type="AlphaFoldDB" id="A0A8A1LTI2"/>
<protein>
    <submittedName>
        <fullName evidence="1">Uncharacterized protein</fullName>
    </submittedName>
</protein>
<organism evidence="1 2">
    <name type="scientific">Ajellomyces capsulatus (strain H88)</name>
    <name type="common">Darling's disease fungus</name>
    <name type="synonym">Histoplasma capsulatum</name>
    <dbReference type="NCBI Taxonomy" id="544711"/>
    <lineage>
        <taxon>Eukaryota</taxon>
        <taxon>Fungi</taxon>
        <taxon>Dikarya</taxon>
        <taxon>Ascomycota</taxon>
        <taxon>Pezizomycotina</taxon>
        <taxon>Eurotiomycetes</taxon>
        <taxon>Eurotiomycetidae</taxon>
        <taxon>Onygenales</taxon>
        <taxon>Ajellomycetaceae</taxon>
        <taxon>Histoplasma</taxon>
    </lineage>
</organism>
<dbReference type="VEuPathDB" id="FungiDB:I7I53_05486"/>
<accession>A0A8A1LTI2</accession>
<gene>
    <name evidence="1" type="ORF">I7I53_05486</name>
</gene>
<name>A0A8A1LTI2_AJEC8</name>
<evidence type="ECO:0000313" key="2">
    <source>
        <dbReference type="Proteomes" id="UP000663419"/>
    </source>
</evidence>
<dbReference type="EMBL" id="CP069106">
    <property type="protein sequence ID" value="QSS57091.1"/>
    <property type="molecule type" value="Genomic_DNA"/>
</dbReference>